<organism evidence="3 4">
    <name type="scientific">Hemibagrus wyckioides</name>
    <dbReference type="NCBI Taxonomy" id="337641"/>
    <lineage>
        <taxon>Eukaryota</taxon>
        <taxon>Metazoa</taxon>
        <taxon>Chordata</taxon>
        <taxon>Craniata</taxon>
        <taxon>Vertebrata</taxon>
        <taxon>Euteleostomi</taxon>
        <taxon>Actinopterygii</taxon>
        <taxon>Neopterygii</taxon>
        <taxon>Teleostei</taxon>
        <taxon>Ostariophysi</taxon>
        <taxon>Siluriformes</taxon>
        <taxon>Bagridae</taxon>
        <taxon>Hemibagrus</taxon>
    </lineage>
</organism>
<keyword evidence="1" id="KW-0863">Zinc-finger</keyword>
<dbReference type="SUPFAM" id="SSF57667">
    <property type="entry name" value="beta-beta-alpha zinc fingers"/>
    <property type="match status" value="1"/>
</dbReference>
<dbReference type="AlphaFoldDB" id="A0A9D3NIK1"/>
<dbReference type="Proteomes" id="UP000824219">
    <property type="component" value="Linkage Group LG17"/>
</dbReference>
<comment type="caution">
    <text evidence="3">The sequence shown here is derived from an EMBL/GenBank/DDBJ whole genome shotgun (WGS) entry which is preliminary data.</text>
</comment>
<dbReference type="OrthoDB" id="8895262at2759"/>
<reference evidence="3 4" key="1">
    <citation type="submission" date="2021-06" db="EMBL/GenBank/DDBJ databases">
        <title>Chromosome-level genome assembly of the red-tail catfish (Hemibagrus wyckioides).</title>
        <authorList>
            <person name="Shao F."/>
        </authorList>
    </citation>
    <scope>NUCLEOTIDE SEQUENCE [LARGE SCALE GENOMIC DNA]</scope>
    <source>
        <strain evidence="3">EC202008001</strain>
        <tissue evidence="3">Blood</tissue>
    </source>
</reference>
<accession>A0A9D3NIK1</accession>
<protein>
    <recommendedName>
        <fullName evidence="2">C2H2-type domain-containing protein</fullName>
    </recommendedName>
</protein>
<evidence type="ECO:0000256" key="1">
    <source>
        <dbReference type="PROSITE-ProRule" id="PRU00042"/>
    </source>
</evidence>
<proteinExistence type="predicted"/>
<dbReference type="InterPro" id="IPR036236">
    <property type="entry name" value="Znf_C2H2_sf"/>
</dbReference>
<keyword evidence="1" id="KW-0479">Metal-binding</keyword>
<dbReference type="PROSITE" id="PS50157">
    <property type="entry name" value="ZINC_FINGER_C2H2_2"/>
    <property type="match status" value="1"/>
</dbReference>
<keyword evidence="4" id="KW-1185">Reference proteome</keyword>
<evidence type="ECO:0000259" key="2">
    <source>
        <dbReference type="PROSITE" id="PS50157"/>
    </source>
</evidence>
<sequence length="247" mass="27283">MTLLADTARAEIYRVYHDNTDTEKALKLAQLNAVMEFLAKEAVRKICLLFRLCSVEKECNAVDLASAPERSGNAQSLPEPKESSLQPEYVQTIISGAAAYLLSGEKPPALPPTATPQQDVIKEDECPATQELESATAVSSSVKVDENGETSLIMKDAGSSAVEANNAVITPAVQATVQPAELKKNTYYKCDVCERTFTMKRYLMRHKQVKTCEIRGILKCKDGHRCKPVFTEIKMSQDLYTLECPFL</sequence>
<evidence type="ECO:0000313" key="3">
    <source>
        <dbReference type="EMBL" id="KAG7321928.1"/>
    </source>
</evidence>
<dbReference type="Gene3D" id="3.30.160.60">
    <property type="entry name" value="Classic Zinc Finger"/>
    <property type="match status" value="1"/>
</dbReference>
<gene>
    <name evidence="3" type="ORF">KOW79_014786</name>
</gene>
<evidence type="ECO:0000313" key="4">
    <source>
        <dbReference type="Proteomes" id="UP000824219"/>
    </source>
</evidence>
<dbReference type="EMBL" id="JAHKSW010000017">
    <property type="protein sequence ID" value="KAG7321928.1"/>
    <property type="molecule type" value="Genomic_DNA"/>
</dbReference>
<feature type="domain" description="C2H2-type" evidence="2">
    <location>
        <begin position="188"/>
        <end position="215"/>
    </location>
</feature>
<dbReference type="InterPro" id="IPR013087">
    <property type="entry name" value="Znf_C2H2_type"/>
</dbReference>
<name>A0A9D3NIK1_9TELE</name>
<dbReference type="GO" id="GO:0008270">
    <property type="term" value="F:zinc ion binding"/>
    <property type="evidence" value="ECO:0007669"/>
    <property type="project" value="UniProtKB-KW"/>
</dbReference>
<keyword evidence="1" id="KW-0862">Zinc</keyword>